<proteinExistence type="predicted"/>
<protein>
    <submittedName>
        <fullName evidence="2">Jg12475 protein</fullName>
    </submittedName>
</protein>
<sequence>MTTIFPNRLARYHRRLHHHLPPVFNLFSRNIHPNKMSVGWGGLPLLPLRCVLDHLSTEDSLAALSTCRHWRSAVLLYEGRKDTLKLRVKHLEKNLFLTRLFRKYTRKLHIYIDSCGEELDNFMNYVLPQFFDTQKLQELVFIGPTYILQSPNTPVAKLNRIITESLMFKNMHCLQKLSLLGCEMGTVKNENGRYTHKNVEYYSRPLSFNSIPSPNDTVLSRCNAGMMTFFTLQQIVLDYDRMSTETLETLSELSQMSKLTLNIGLRRPLALPTIDWRRANRNLRVALNVISAPQKLFNELMDKVLIAELPLASLKVMFCKTLHADVLQRVVRLYKETLRELVWADAPYDSADMFHRIIKQQRDADMITMCNVNPLILLCWQCTHLQRLVIHGYWVWQYDLLGFVRLRKSLEELEISAIYNKQTRFSSAICSDNVVRVLARDTQKPLDTEFVQQVNLFTEFSWSPVSWEHLHPALRPRPSAEHRADYVLQEVNRT</sequence>
<dbReference type="InterPro" id="IPR001810">
    <property type="entry name" value="F-box_dom"/>
</dbReference>
<dbReference type="PANTHER" id="PTHR20933">
    <property type="entry name" value="F-BOX ONLY PROTEIN 33"/>
    <property type="match status" value="1"/>
</dbReference>
<evidence type="ECO:0000313" key="2">
    <source>
        <dbReference type="EMBL" id="CAH2239700.1"/>
    </source>
</evidence>
<reference evidence="2" key="1">
    <citation type="submission" date="2022-03" db="EMBL/GenBank/DDBJ databases">
        <authorList>
            <person name="Lindestad O."/>
        </authorList>
    </citation>
    <scope>NUCLEOTIDE SEQUENCE</scope>
</reference>
<dbReference type="Proteomes" id="UP000838756">
    <property type="component" value="Unassembled WGS sequence"/>
</dbReference>
<keyword evidence="3" id="KW-1185">Reference proteome</keyword>
<dbReference type="InterPro" id="IPR036047">
    <property type="entry name" value="F-box-like_dom_sf"/>
</dbReference>
<dbReference type="InterPro" id="IPR032675">
    <property type="entry name" value="LRR_dom_sf"/>
</dbReference>
<evidence type="ECO:0000259" key="1">
    <source>
        <dbReference type="Pfam" id="PF00646"/>
    </source>
</evidence>
<dbReference type="EMBL" id="CAKXAJ010025449">
    <property type="protein sequence ID" value="CAH2239700.1"/>
    <property type="molecule type" value="Genomic_DNA"/>
</dbReference>
<dbReference type="Pfam" id="PF00646">
    <property type="entry name" value="F-box"/>
    <property type="match status" value="1"/>
</dbReference>
<gene>
    <name evidence="2" type="primary">jg12475</name>
    <name evidence="2" type="ORF">PAEG_LOCUS16362</name>
</gene>
<dbReference type="PANTHER" id="PTHR20933:SF3">
    <property type="entry name" value="F-BOX ONLY PROTEIN 33"/>
    <property type="match status" value="1"/>
</dbReference>
<accession>A0A8S4RT60</accession>
<name>A0A8S4RT60_9NEOP</name>
<feature type="domain" description="F-box" evidence="1">
    <location>
        <begin position="42"/>
        <end position="74"/>
    </location>
</feature>
<dbReference type="SUPFAM" id="SSF81383">
    <property type="entry name" value="F-box domain"/>
    <property type="match status" value="1"/>
</dbReference>
<dbReference type="OrthoDB" id="8757000at2759"/>
<dbReference type="Gene3D" id="3.80.10.10">
    <property type="entry name" value="Ribonuclease Inhibitor"/>
    <property type="match status" value="1"/>
</dbReference>
<evidence type="ECO:0000313" key="3">
    <source>
        <dbReference type="Proteomes" id="UP000838756"/>
    </source>
</evidence>
<dbReference type="AlphaFoldDB" id="A0A8S4RT60"/>
<dbReference type="GO" id="GO:0031398">
    <property type="term" value="P:positive regulation of protein ubiquitination"/>
    <property type="evidence" value="ECO:0007669"/>
    <property type="project" value="TreeGrafter"/>
</dbReference>
<organism evidence="2 3">
    <name type="scientific">Pararge aegeria aegeria</name>
    <dbReference type="NCBI Taxonomy" id="348720"/>
    <lineage>
        <taxon>Eukaryota</taxon>
        <taxon>Metazoa</taxon>
        <taxon>Ecdysozoa</taxon>
        <taxon>Arthropoda</taxon>
        <taxon>Hexapoda</taxon>
        <taxon>Insecta</taxon>
        <taxon>Pterygota</taxon>
        <taxon>Neoptera</taxon>
        <taxon>Endopterygota</taxon>
        <taxon>Lepidoptera</taxon>
        <taxon>Glossata</taxon>
        <taxon>Ditrysia</taxon>
        <taxon>Papilionoidea</taxon>
        <taxon>Nymphalidae</taxon>
        <taxon>Satyrinae</taxon>
        <taxon>Satyrini</taxon>
        <taxon>Parargina</taxon>
        <taxon>Pararge</taxon>
    </lineage>
</organism>
<comment type="caution">
    <text evidence="2">The sequence shown here is derived from an EMBL/GenBank/DDBJ whole genome shotgun (WGS) entry which is preliminary data.</text>
</comment>